<keyword evidence="2" id="KW-0560">Oxidoreductase</keyword>
<evidence type="ECO:0000313" key="2">
    <source>
        <dbReference type="EMBL" id="MBM7800629.1"/>
    </source>
</evidence>
<protein>
    <submittedName>
        <fullName evidence="2">Thiosulfate dehydrogenase [quinone] large subunit</fullName>
        <ecNumber evidence="2">1.8.5.2</ecNumber>
    </submittedName>
</protein>
<evidence type="ECO:0000256" key="1">
    <source>
        <dbReference type="SAM" id="Phobius"/>
    </source>
</evidence>
<keyword evidence="1" id="KW-1133">Transmembrane helix</keyword>
<keyword evidence="1" id="KW-0472">Membrane</keyword>
<dbReference type="EMBL" id="JAFBCF010000001">
    <property type="protein sequence ID" value="MBM7800629.1"/>
    <property type="molecule type" value="Genomic_DNA"/>
</dbReference>
<feature type="transmembrane region" description="Helical" evidence="1">
    <location>
        <begin position="71"/>
        <end position="89"/>
    </location>
</feature>
<dbReference type="Proteomes" id="UP000704762">
    <property type="component" value="Unassembled WGS sequence"/>
</dbReference>
<keyword evidence="3" id="KW-1185">Reference proteome</keyword>
<gene>
    <name evidence="2" type="ORF">JOE57_003550</name>
</gene>
<dbReference type="EC" id="1.8.5.2" evidence="2"/>
<comment type="caution">
    <text evidence="2">The sequence shown here is derived from an EMBL/GenBank/DDBJ whole genome shotgun (WGS) entry which is preliminary data.</text>
</comment>
<dbReference type="RefSeq" id="WP_239578989.1">
    <property type="nucleotide sequence ID" value="NZ_BAAAQP010000003.1"/>
</dbReference>
<feature type="transmembrane region" description="Helical" evidence="1">
    <location>
        <begin position="125"/>
        <end position="145"/>
    </location>
</feature>
<organism evidence="2 3">
    <name type="scientific">Microlunatus panaciterrae</name>
    <dbReference type="NCBI Taxonomy" id="400768"/>
    <lineage>
        <taxon>Bacteria</taxon>
        <taxon>Bacillati</taxon>
        <taxon>Actinomycetota</taxon>
        <taxon>Actinomycetes</taxon>
        <taxon>Propionibacteriales</taxon>
        <taxon>Propionibacteriaceae</taxon>
        <taxon>Microlunatus</taxon>
    </lineage>
</organism>
<dbReference type="GO" id="GO:0043831">
    <property type="term" value="F:thiosulfate dehydrogenase (quinone) activity"/>
    <property type="evidence" value="ECO:0007669"/>
    <property type="project" value="UniProtKB-EC"/>
</dbReference>
<name>A0ABS2RRR1_9ACTN</name>
<accession>A0ABS2RRR1</accession>
<sequence length="162" mass="17484">MSSFARKALAVLRLAFGFMFLWAFVDKLFGFGFATPAAKAWIRGGDPTYGFLANSPAGPFKGFYNSLAGDFWVTPLFMLALLAIGVSLILGIGLRITAVAGGLLYLMMWSVALPPVTNPFLDDHLTGLITLAVLAATFAGDTWGLGRIWSQLDIVDKHPVLR</sequence>
<proteinExistence type="predicted"/>
<feature type="transmembrane region" description="Helical" evidence="1">
    <location>
        <begin position="7"/>
        <end position="25"/>
    </location>
</feature>
<evidence type="ECO:0000313" key="3">
    <source>
        <dbReference type="Proteomes" id="UP000704762"/>
    </source>
</evidence>
<keyword evidence="1" id="KW-0812">Transmembrane</keyword>
<reference evidence="2 3" key="1">
    <citation type="submission" date="2021-01" db="EMBL/GenBank/DDBJ databases">
        <title>Sequencing the genomes of 1000 actinobacteria strains.</title>
        <authorList>
            <person name="Klenk H.-P."/>
        </authorList>
    </citation>
    <scope>NUCLEOTIDE SEQUENCE [LARGE SCALE GENOMIC DNA]</scope>
    <source>
        <strain evidence="2 3">DSM 18662</strain>
    </source>
</reference>
<feature type="transmembrane region" description="Helical" evidence="1">
    <location>
        <begin position="96"/>
        <end position="113"/>
    </location>
</feature>